<sequence length="570" mass="64159">MAEVISSYAPDTGPLYWHDVVKRKLDARDAVSQKNNDLLGRYMSLSQKLAKEVERRKELENEVRVLSSSRAFLPRSEKSSEPNFSESAHYYQKKIAELEAQVSTLKDERSELYKNQGSNAQRLLDMTDIIKRQEERSRASEEELISLRQRVKKLSEKADYSVEYMREKDRTIQVLQDELSTSHLELTKTDEKMKQLKAENSSLLQRWLKKMNEEAEHMNLANMLNETFDGDGTEYSSITNLRSQGAKLLSSITSPTNPEQGIQKEDALVPPQYIVHEMKPHAAEINCVNFSHEGSMLATASTDKKVMVFSSSGKHLQTLTGASQSVMYTEFSPSNELLLGASNDNSVKLWNIKTARLKDTLTGHIGKIYSAKFTADASKILSGSHDRTLKIWDLHRAMCIRTVFTFSSCNDVCIIDADATNVASGHLDNTLRFWDMRTGNSIKELSGIHAGQISGIAVSPDGTKIMSASRDNILKLFDLRTYDILQTFEAEGFRIAMNWVKPVFSPDGQYATAGSADGGIFHWKIDSSDLPVVHYGHKHPICSLAWNPQVSSLVSVDKERNLLFWSSQKA</sequence>
<accession>A0ACC2RFF6</accession>
<dbReference type="EMBL" id="QTSX02007323">
    <property type="protein sequence ID" value="KAJ9048792.1"/>
    <property type="molecule type" value="Genomic_DNA"/>
</dbReference>
<reference evidence="1" key="1">
    <citation type="submission" date="2022-04" db="EMBL/GenBank/DDBJ databases">
        <title>Genome of the entomopathogenic fungus Entomophthora muscae.</title>
        <authorList>
            <person name="Elya C."/>
            <person name="Lovett B.R."/>
            <person name="Lee E."/>
            <person name="Macias A.M."/>
            <person name="Hajek A.E."/>
            <person name="De Bivort B.L."/>
            <person name="Kasson M.T."/>
            <person name="De Fine Licht H.H."/>
            <person name="Stajich J.E."/>
        </authorList>
    </citation>
    <scope>NUCLEOTIDE SEQUENCE</scope>
    <source>
        <strain evidence="1">Berkeley</strain>
    </source>
</reference>
<name>A0ACC2RFF6_9FUNG</name>
<organism evidence="1 2">
    <name type="scientific">Entomophthora muscae</name>
    <dbReference type="NCBI Taxonomy" id="34485"/>
    <lineage>
        <taxon>Eukaryota</taxon>
        <taxon>Fungi</taxon>
        <taxon>Fungi incertae sedis</taxon>
        <taxon>Zoopagomycota</taxon>
        <taxon>Entomophthoromycotina</taxon>
        <taxon>Entomophthoromycetes</taxon>
        <taxon>Entomophthorales</taxon>
        <taxon>Entomophthoraceae</taxon>
        <taxon>Entomophthora</taxon>
    </lineage>
</organism>
<evidence type="ECO:0000313" key="2">
    <source>
        <dbReference type="Proteomes" id="UP001165960"/>
    </source>
</evidence>
<proteinExistence type="predicted"/>
<keyword evidence="2" id="KW-1185">Reference proteome</keyword>
<protein>
    <submittedName>
        <fullName evidence="1">Uncharacterized protein</fullName>
    </submittedName>
</protein>
<gene>
    <name evidence="1" type="ORF">DSO57_1031276</name>
</gene>
<comment type="caution">
    <text evidence="1">The sequence shown here is derived from an EMBL/GenBank/DDBJ whole genome shotgun (WGS) entry which is preliminary data.</text>
</comment>
<evidence type="ECO:0000313" key="1">
    <source>
        <dbReference type="EMBL" id="KAJ9048792.1"/>
    </source>
</evidence>
<dbReference type="Proteomes" id="UP001165960">
    <property type="component" value="Unassembled WGS sequence"/>
</dbReference>